<protein>
    <submittedName>
        <fullName evidence="2">Uncharacterized protein</fullName>
    </submittedName>
</protein>
<keyword evidence="1" id="KW-0812">Transmembrane</keyword>
<keyword evidence="1" id="KW-1133">Transmembrane helix</keyword>
<evidence type="ECO:0000256" key="1">
    <source>
        <dbReference type="SAM" id="Phobius"/>
    </source>
</evidence>
<dbReference type="RefSeq" id="WP_160853896.1">
    <property type="nucleotide sequence ID" value="NZ_WUWG01000003.1"/>
</dbReference>
<accession>A0A6B0TLM9</accession>
<organism evidence="2 3">
    <name type="scientific">Oceanomicrobium pacificus</name>
    <dbReference type="NCBI Taxonomy" id="2692916"/>
    <lineage>
        <taxon>Bacteria</taxon>
        <taxon>Pseudomonadati</taxon>
        <taxon>Pseudomonadota</taxon>
        <taxon>Alphaproteobacteria</taxon>
        <taxon>Rhodobacterales</taxon>
        <taxon>Paracoccaceae</taxon>
        <taxon>Oceanomicrobium</taxon>
    </lineage>
</organism>
<feature type="transmembrane region" description="Helical" evidence="1">
    <location>
        <begin position="58"/>
        <end position="78"/>
    </location>
</feature>
<proteinExistence type="predicted"/>
<gene>
    <name evidence="2" type="ORF">GSH16_08200</name>
</gene>
<sequence length="93" mass="10266">MILRLLFVILVIVTAAAWFLDRRAFRATFIGIALAPAAVFIGAALYENWGVDDLGYLFWNLLKQSLVWIGPVLVWGALLDRFKARTGAGQGDA</sequence>
<dbReference type="EMBL" id="WUWG01000003">
    <property type="protein sequence ID" value="MXU65427.1"/>
    <property type="molecule type" value="Genomic_DNA"/>
</dbReference>
<keyword evidence="1" id="KW-0472">Membrane</keyword>
<dbReference type="Proteomes" id="UP000436016">
    <property type="component" value="Unassembled WGS sequence"/>
</dbReference>
<comment type="caution">
    <text evidence="2">The sequence shown here is derived from an EMBL/GenBank/DDBJ whole genome shotgun (WGS) entry which is preliminary data.</text>
</comment>
<reference evidence="2 3" key="1">
    <citation type="submission" date="2019-12" db="EMBL/GenBank/DDBJ databases">
        <title>Strain KN286 was isolated from seawater, which was collected from Caroline Seamount in the tropical western Pacific.</title>
        <authorList>
            <person name="Wang Q."/>
        </authorList>
    </citation>
    <scope>NUCLEOTIDE SEQUENCE [LARGE SCALE GENOMIC DNA]</scope>
    <source>
        <strain evidence="2 3">KN286</strain>
    </source>
</reference>
<feature type="transmembrane region" description="Helical" evidence="1">
    <location>
        <begin position="27"/>
        <end position="46"/>
    </location>
</feature>
<evidence type="ECO:0000313" key="3">
    <source>
        <dbReference type="Proteomes" id="UP000436016"/>
    </source>
</evidence>
<dbReference type="AlphaFoldDB" id="A0A6B0TLM9"/>
<keyword evidence="3" id="KW-1185">Reference proteome</keyword>
<name>A0A6B0TLM9_9RHOB</name>
<evidence type="ECO:0000313" key="2">
    <source>
        <dbReference type="EMBL" id="MXU65427.1"/>
    </source>
</evidence>